<dbReference type="Pfam" id="PF00378">
    <property type="entry name" value="ECH_1"/>
    <property type="match status" value="1"/>
</dbReference>
<keyword evidence="8" id="KW-0443">Lipid metabolism</keyword>
<evidence type="ECO:0000313" key="20">
    <source>
        <dbReference type="EMBL" id="KPI84080.1"/>
    </source>
</evidence>
<dbReference type="AlphaFoldDB" id="A0A0N1PBS2"/>
<evidence type="ECO:0000256" key="19">
    <source>
        <dbReference type="SAM" id="SignalP"/>
    </source>
</evidence>
<evidence type="ECO:0000256" key="13">
    <source>
        <dbReference type="ARBA" id="ARBA00052376"/>
    </source>
</evidence>
<name>A0A0N1PBS2_LEPSE</name>
<dbReference type="GO" id="GO:0006635">
    <property type="term" value="P:fatty acid beta-oxidation"/>
    <property type="evidence" value="ECO:0007669"/>
    <property type="project" value="TreeGrafter"/>
</dbReference>
<proteinExistence type="inferred from homology"/>
<evidence type="ECO:0000256" key="4">
    <source>
        <dbReference type="ARBA" id="ARBA00011233"/>
    </source>
</evidence>
<dbReference type="PANTHER" id="PTHR11941">
    <property type="entry name" value="ENOYL-COA HYDRATASE-RELATED"/>
    <property type="match status" value="1"/>
</dbReference>
<evidence type="ECO:0000313" key="21">
    <source>
        <dbReference type="Proteomes" id="UP000038009"/>
    </source>
</evidence>
<keyword evidence="21" id="KW-1185">Reference proteome</keyword>
<dbReference type="Gene3D" id="3.90.226.10">
    <property type="entry name" value="2-enoyl-CoA Hydratase, Chain A, domain 1"/>
    <property type="match status" value="1"/>
</dbReference>
<comment type="subunit">
    <text evidence="4">Homotrimer.</text>
</comment>
<keyword evidence="9" id="KW-0496">Mitochondrion</keyword>
<dbReference type="PROSITE" id="PS00166">
    <property type="entry name" value="ENOYL_COA_HYDRATASE"/>
    <property type="match status" value="1"/>
</dbReference>
<evidence type="ECO:0000256" key="12">
    <source>
        <dbReference type="ARBA" id="ARBA00051293"/>
    </source>
</evidence>
<evidence type="ECO:0000256" key="18">
    <source>
        <dbReference type="RuleBase" id="RU003707"/>
    </source>
</evidence>
<keyword evidence="6" id="KW-0809">Transit peptide</keyword>
<evidence type="ECO:0000256" key="5">
    <source>
        <dbReference type="ARBA" id="ARBA00022832"/>
    </source>
</evidence>
<evidence type="ECO:0000256" key="1">
    <source>
        <dbReference type="ARBA" id="ARBA00004305"/>
    </source>
</evidence>
<organism evidence="20 21">
    <name type="scientific">Leptomonas seymouri</name>
    <dbReference type="NCBI Taxonomy" id="5684"/>
    <lineage>
        <taxon>Eukaryota</taxon>
        <taxon>Discoba</taxon>
        <taxon>Euglenozoa</taxon>
        <taxon>Kinetoplastea</taxon>
        <taxon>Metakinetoplastina</taxon>
        <taxon>Trypanosomatida</taxon>
        <taxon>Trypanosomatidae</taxon>
        <taxon>Leishmaniinae</taxon>
        <taxon>Leptomonas</taxon>
    </lineage>
</organism>
<evidence type="ECO:0000256" key="8">
    <source>
        <dbReference type="ARBA" id="ARBA00023098"/>
    </source>
</evidence>
<evidence type="ECO:0000256" key="17">
    <source>
        <dbReference type="ARBA" id="ARBA00083575"/>
    </source>
</evidence>
<keyword evidence="5" id="KW-0276">Fatty acid metabolism</keyword>
<evidence type="ECO:0000256" key="2">
    <source>
        <dbReference type="ARBA" id="ARBA00005005"/>
    </source>
</evidence>
<dbReference type="OrthoDB" id="1696280at2759"/>
<comment type="catalytic activity">
    <reaction evidence="13">
        <text>(3Z)-dodecenoyl-CoA = (2E)-dodecenoyl-CoA</text>
        <dbReference type="Rhea" id="RHEA:23716"/>
        <dbReference type="ChEBI" id="CHEBI:57330"/>
        <dbReference type="ChEBI" id="CHEBI:58543"/>
        <dbReference type="EC" id="5.3.3.8"/>
    </reaction>
    <physiologicalReaction direction="left-to-right" evidence="13">
        <dbReference type="Rhea" id="RHEA:23717"/>
    </physiologicalReaction>
</comment>
<evidence type="ECO:0000256" key="10">
    <source>
        <dbReference type="ARBA" id="ARBA00023235"/>
    </source>
</evidence>
<keyword evidence="7" id="KW-0007">Acetylation</keyword>
<dbReference type="VEuPathDB" id="TriTrypDB:Lsey_0291_0030"/>
<sequence length="300" mass="32768">MRRITSLAASAALLSRSCSSNAATPGVPYSPADLVVVRESPLEGVLLLEMNNGRANVLTPEFIAAFLNTINEVCDPEKSPCRGLILTSKSPGTFSAGLDLNEFSADLSQDRFAHYWNQFQKLFTTLHSMPVPLVTAINGHAVAAGCVMALASDYRVMARRHPVKHTDLTIGITAVQCGIVAPPYVAGSMEYVVGFRKAEELLSLGTLVSADEALRIGLVDEVVDNPDEAVVPCLEFMEKLLELPSPAPYWVVKDVSRRRLLAPLCTHALRTQDTVNYFRLIRTPQVQETLTRYLRAVTGK</sequence>
<feature type="chain" id="PRO_5005879671" description="Enoyl-CoA delta isomerase 1, mitochondrial" evidence="19">
    <location>
        <begin position="23"/>
        <end position="300"/>
    </location>
</feature>
<evidence type="ECO:0000256" key="9">
    <source>
        <dbReference type="ARBA" id="ARBA00023128"/>
    </source>
</evidence>
<evidence type="ECO:0000256" key="3">
    <source>
        <dbReference type="ARBA" id="ARBA00005254"/>
    </source>
</evidence>
<keyword evidence="10 20" id="KW-0413">Isomerase</keyword>
<dbReference type="InterPro" id="IPR001753">
    <property type="entry name" value="Enoyl-CoA_hydra/iso"/>
</dbReference>
<reference evidence="20 21" key="1">
    <citation type="journal article" date="2015" name="PLoS Pathog.">
        <title>Leptomonas seymouri: Adaptations to the Dixenous Life Cycle Analyzed by Genome Sequencing, Transcriptome Profiling and Co-infection with Leishmania donovani.</title>
        <authorList>
            <person name="Kraeva N."/>
            <person name="Butenko A."/>
            <person name="Hlavacova J."/>
            <person name="Kostygov A."/>
            <person name="Myskova J."/>
            <person name="Grybchuk D."/>
            <person name="Lestinova T."/>
            <person name="Votypka J."/>
            <person name="Volf P."/>
            <person name="Opperdoes F."/>
            <person name="Flegontov P."/>
            <person name="Lukes J."/>
            <person name="Yurchenko V."/>
        </authorList>
    </citation>
    <scope>NUCLEOTIDE SEQUENCE [LARGE SCALE GENOMIC DNA]</scope>
    <source>
        <strain evidence="20 21">ATCC 30220</strain>
    </source>
</reference>
<gene>
    <name evidence="20" type="ORF">ABL78_6858</name>
</gene>
<dbReference type="OMA" id="DRFAHYW"/>
<dbReference type="InterPro" id="IPR018376">
    <property type="entry name" value="Enoyl-CoA_hyd/isom_CS"/>
</dbReference>
<accession>A0A0N1PBS2</accession>
<evidence type="ECO:0000256" key="16">
    <source>
        <dbReference type="ARBA" id="ARBA00068317"/>
    </source>
</evidence>
<dbReference type="SUPFAM" id="SSF52096">
    <property type="entry name" value="ClpP/crotonase"/>
    <property type="match status" value="1"/>
</dbReference>
<evidence type="ECO:0000256" key="14">
    <source>
        <dbReference type="ARBA" id="ARBA00052542"/>
    </source>
</evidence>
<dbReference type="CDD" id="cd06558">
    <property type="entry name" value="crotonase-like"/>
    <property type="match status" value="1"/>
</dbReference>
<feature type="signal peptide" evidence="19">
    <location>
        <begin position="1"/>
        <end position="22"/>
    </location>
</feature>
<comment type="function">
    <text evidence="15">Key enzyme of fatty acid beta-oxidation. Able to isomerize both 3-cis (3Z) and 3-trans (3E) double bonds into the 2-trans (2E) form in a range of enoyl-CoA species, with a preference for (3Z)-enoyl-CoAs over (3E)-enoyl-CoAs. The catalytic efficiency of this enzyme is not affected by the fatty acyl chain length.</text>
</comment>
<dbReference type="InterPro" id="IPR029045">
    <property type="entry name" value="ClpP/crotonase-like_dom_sf"/>
</dbReference>
<comment type="similarity">
    <text evidence="3 18">Belongs to the enoyl-CoA hydratase/isomerase family.</text>
</comment>
<comment type="pathway">
    <text evidence="2">Lipid metabolism; fatty acid beta-oxidation.</text>
</comment>
<comment type="catalytic activity">
    <reaction evidence="11">
        <text>(3Z)-decenoyl-CoA = (2E)-decenoyl-CoA</text>
        <dbReference type="Rhea" id="RHEA:77195"/>
        <dbReference type="ChEBI" id="CHEBI:61406"/>
        <dbReference type="ChEBI" id="CHEBI:195601"/>
    </reaction>
    <physiologicalReaction direction="left-to-right" evidence="11">
        <dbReference type="Rhea" id="RHEA:77196"/>
    </physiologicalReaction>
</comment>
<comment type="caution">
    <text evidence="20">The sequence shown here is derived from an EMBL/GenBank/DDBJ whole genome shotgun (WGS) entry which is preliminary data.</text>
</comment>
<protein>
    <recommendedName>
        <fullName evidence="16">Enoyl-CoA delta isomerase 1, mitochondrial</fullName>
    </recommendedName>
    <alternativeName>
        <fullName evidence="17">3,2-trans-enoyl-CoA isomerase</fullName>
    </alternativeName>
</protein>
<comment type="catalytic activity">
    <reaction evidence="14">
        <text>(3Z)-octenoyl-CoA = (2E)-octenoyl-CoA</text>
        <dbReference type="Rhea" id="RHEA:46044"/>
        <dbReference type="ChEBI" id="CHEBI:62242"/>
        <dbReference type="ChEBI" id="CHEBI:85640"/>
    </reaction>
    <physiologicalReaction direction="left-to-right" evidence="14">
        <dbReference type="Rhea" id="RHEA:46045"/>
    </physiologicalReaction>
</comment>
<comment type="catalytic activity">
    <reaction evidence="12">
        <text>(2E)-tetradecenoyl-CoA = (3Z)-tetradecenoyl-CoA</text>
        <dbReference type="Rhea" id="RHEA:29847"/>
        <dbReference type="ChEBI" id="CHEBI:61405"/>
        <dbReference type="ChEBI" id="CHEBI:61968"/>
    </reaction>
    <physiologicalReaction direction="right-to-left" evidence="12">
        <dbReference type="Rhea" id="RHEA:29849"/>
    </physiologicalReaction>
</comment>
<dbReference type="GO" id="GO:0004165">
    <property type="term" value="F:delta(3)-delta(2)-enoyl-CoA isomerase activity"/>
    <property type="evidence" value="ECO:0007669"/>
    <property type="project" value="UniProtKB-EC"/>
</dbReference>
<evidence type="ECO:0000256" key="7">
    <source>
        <dbReference type="ARBA" id="ARBA00022990"/>
    </source>
</evidence>
<keyword evidence="19" id="KW-0732">Signal</keyword>
<evidence type="ECO:0000256" key="11">
    <source>
        <dbReference type="ARBA" id="ARBA00050938"/>
    </source>
</evidence>
<dbReference type="FunFam" id="3.90.226.10:FF:000034">
    <property type="entry name" value="Enoyl-CoA delta isomerase 1"/>
    <property type="match status" value="1"/>
</dbReference>
<evidence type="ECO:0000256" key="15">
    <source>
        <dbReference type="ARBA" id="ARBA00056147"/>
    </source>
</evidence>
<dbReference type="Proteomes" id="UP000038009">
    <property type="component" value="Unassembled WGS sequence"/>
</dbReference>
<dbReference type="EMBL" id="LJSK01000291">
    <property type="protein sequence ID" value="KPI84080.1"/>
    <property type="molecule type" value="Genomic_DNA"/>
</dbReference>
<dbReference type="PANTHER" id="PTHR11941:SF172">
    <property type="entry name" value="ISOMERASE, MITOCHONDRIAL, PUTATIVE-RELATED"/>
    <property type="match status" value="1"/>
</dbReference>
<dbReference type="GO" id="GO:0005759">
    <property type="term" value="C:mitochondrial matrix"/>
    <property type="evidence" value="ECO:0007669"/>
    <property type="project" value="UniProtKB-SubCell"/>
</dbReference>
<comment type="subcellular location">
    <subcellularLocation>
        <location evidence="1">Mitochondrion matrix</location>
    </subcellularLocation>
</comment>
<evidence type="ECO:0000256" key="6">
    <source>
        <dbReference type="ARBA" id="ARBA00022946"/>
    </source>
</evidence>